<protein>
    <submittedName>
        <fullName evidence="2">Vitronectin</fullName>
    </submittedName>
</protein>
<name>A0AAD3MLP7_LATJO</name>
<evidence type="ECO:0000313" key="3">
    <source>
        <dbReference type="Proteomes" id="UP001279410"/>
    </source>
</evidence>
<sequence>MTILEISSVGFDQLLITWMQHLPPCPWSPRKKVYFSSIDKHHFINKDGRASESPVNAAAAGRIYVTSRRLRPPPARRAATTGSTSSGVGSGVNSGAKQIWTVRRQTAKPFWGSMASRG</sequence>
<comment type="caution">
    <text evidence="2">The sequence shown here is derived from an EMBL/GenBank/DDBJ whole genome shotgun (WGS) entry which is preliminary data.</text>
</comment>
<feature type="compositionally biased region" description="Low complexity" evidence="1">
    <location>
        <begin position="76"/>
        <end position="96"/>
    </location>
</feature>
<evidence type="ECO:0000313" key="2">
    <source>
        <dbReference type="EMBL" id="GLD57267.1"/>
    </source>
</evidence>
<organism evidence="2 3">
    <name type="scientific">Lates japonicus</name>
    <name type="common">Japanese lates</name>
    <dbReference type="NCBI Taxonomy" id="270547"/>
    <lineage>
        <taxon>Eukaryota</taxon>
        <taxon>Metazoa</taxon>
        <taxon>Chordata</taxon>
        <taxon>Craniata</taxon>
        <taxon>Vertebrata</taxon>
        <taxon>Euteleostomi</taxon>
        <taxon>Actinopterygii</taxon>
        <taxon>Neopterygii</taxon>
        <taxon>Teleostei</taxon>
        <taxon>Neoteleostei</taxon>
        <taxon>Acanthomorphata</taxon>
        <taxon>Carangaria</taxon>
        <taxon>Carangaria incertae sedis</taxon>
        <taxon>Centropomidae</taxon>
        <taxon>Lates</taxon>
    </lineage>
</organism>
<accession>A0AAD3MLP7</accession>
<reference evidence="2" key="1">
    <citation type="submission" date="2022-08" db="EMBL/GenBank/DDBJ databases">
        <title>Genome sequencing of akame (Lates japonicus).</title>
        <authorList>
            <person name="Hashiguchi Y."/>
            <person name="Takahashi H."/>
        </authorList>
    </citation>
    <scope>NUCLEOTIDE SEQUENCE</scope>
    <source>
        <strain evidence="2">Kochi</strain>
    </source>
</reference>
<dbReference type="AlphaFoldDB" id="A0AAD3MLP7"/>
<feature type="region of interest" description="Disordered" evidence="1">
    <location>
        <begin position="69"/>
        <end position="97"/>
    </location>
</feature>
<evidence type="ECO:0000256" key="1">
    <source>
        <dbReference type="SAM" id="MobiDB-lite"/>
    </source>
</evidence>
<keyword evidence="3" id="KW-1185">Reference proteome</keyword>
<dbReference type="EMBL" id="BRZM01000029">
    <property type="protein sequence ID" value="GLD57267.1"/>
    <property type="molecule type" value="Genomic_DNA"/>
</dbReference>
<gene>
    <name evidence="2" type="ORF">AKAME5_000951900</name>
</gene>
<dbReference type="Proteomes" id="UP001279410">
    <property type="component" value="Unassembled WGS sequence"/>
</dbReference>
<proteinExistence type="predicted"/>